<feature type="transmembrane region" description="Helical" evidence="7">
    <location>
        <begin position="293"/>
        <end position="312"/>
    </location>
</feature>
<evidence type="ECO:0000256" key="5">
    <source>
        <dbReference type="ARBA" id="ARBA00022989"/>
    </source>
</evidence>
<evidence type="ECO:0000256" key="3">
    <source>
        <dbReference type="ARBA" id="ARBA00022679"/>
    </source>
</evidence>
<dbReference type="PANTHER" id="PTHR22926:SF3">
    <property type="entry name" value="UNDECAPRENYL-PHOSPHATE ALPHA-N-ACETYLGLUCOSAMINYL 1-PHOSPHATE TRANSFERASE"/>
    <property type="match status" value="1"/>
</dbReference>
<feature type="transmembrane region" description="Helical" evidence="7">
    <location>
        <begin position="261"/>
        <end position="287"/>
    </location>
</feature>
<keyword evidence="4 7" id="KW-0812">Transmembrane</keyword>
<proteinExistence type="predicted"/>
<feature type="transmembrane region" description="Helical" evidence="7">
    <location>
        <begin position="67"/>
        <end position="85"/>
    </location>
</feature>
<evidence type="ECO:0000313" key="9">
    <source>
        <dbReference type="Proteomes" id="UP001336835"/>
    </source>
</evidence>
<organism evidence="8 9">
    <name type="scientific">Pedobacter albus</name>
    <dbReference type="NCBI Taxonomy" id="3113905"/>
    <lineage>
        <taxon>Bacteria</taxon>
        <taxon>Pseudomonadati</taxon>
        <taxon>Bacteroidota</taxon>
        <taxon>Sphingobacteriia</taxon>
        <taxon>Sphingobacteriales</taxon>
        <taxon>Sphingobacteriaceae</taxon>
        <taxon>Pedobacter</taxon>
    </lineage>
</organism>
<dbReference type="InterPro" id="IPR000715">
    <property type="entry name" value="Glycosyl_transferase_4"/>
</dbReference>
<keyword evidence="3" id="KW-0808">Transferase</keyword>
<evidence type="ECO:0000256" key="6">
    <source>
        <dbReference type="ARBA" id="ARBA00023136"/>
    </source>
</evidence>
<sequence length="324" mass="36907">MSLLHYILLLLLLYVIELVYFRLANHFNIIDKPNSRSSHSAVTLRGGGIIFCVAGLLFFGISNFQYVYFAIGLFAISVISFLDDILTLNNKIRLSVHLMAVLLLFYQLDIYSLPWYWLVFAGIFVIGTINAYNFMDGINGITGGYSLIALASLYYINNYVVDFTSNDLLILVGLSTLVFNFFNFRPKAKCFAGDVGSVSIAYIIVFLIGQLIIKTENITYILLLLVYGLDVVFTVFFRVIRKENIFEAHRSHFYQYLANQLKWSHLLVSLLYFFIQLLINCVLVFYVKGSISLMLALTLTLSVLFLVVRFLVEGKSRLVGKNNL</sequence>
<reference evidence="8 9" key="1">
    <citation type="submission" date="2024-01" db="EMBL/GenBank/DDBJ databases">
        <title>Pedobacter sp. nov., isolated from fresh soil.</title>
        <authorList>
            <person name="Le N.T.T."/>
        </authorList>
    </citation>
    <scope>NUCLEOTIDE SEQUENCE [LARGE SCALE GENOMIC DNA]</scope>
    <source>
        <strain evidence="8 9">KR3-3</strain>
    </source>
</reference>
<evidence type="ECO:0000256" key="1">
    <source>
        <dbReference type="ARBA" id="ARBA00004651"/>
    </source>
</evidence>
<feature type="transmembrane region" description="Helical" evidence="7">
    <location>
        <begin position="218"/>
        <end position="240"/>
    </location>
</feature>
<feature type="transmembrane region" description="Helical" evidence="7">
    <location>
        <begin position="6"/>
        <end position="23"/>
    </location>
</feature>
<dbReference type="EMBL" id="JAZDQT010000003">
    <property type="protein sequence ID" value="MEE1946854.1"/>
    <property type="molecule type" value="Genomic_DNA"/>
</dbReference>
<name>A0ABU7ICF1_9SPHI</name>
<feature type="transmembrane region" description="Helical" evidence="7">
    <location>
        <begin position="92"/>
        <end position="108"/>
    </location>
</feature>
<keyword evidence="2" id="KW-1003">Cell membrane</keyword>
<comment type="subcellular location">
    <subcellularLocation>
        <location evidence="1">Cell membrane</location>
        <topology evidence="1">Multi-pass membrane protein</topology>
    </subcellularLocation>
</comment>
<dbReference type="CDD" id="cd06854">
    <property type="entry name" value="GT_WbpL_WbcO_like"/>
    <property type="match status" value="1"/>
</dbReference>
<feature type="transmembrane region" description="Helical" evidence="7">
    <location>
        <begin position="168"/>
        <end position="184"/>
    </location>
</feature>
<protein>
    <submittedName>
        <fullName evidence="8">Glycosyltransferase family 4 protein</fullName>
    </submittedName>
</protein>
<dbReference type="Pfam" id="PF00953">
    <property type="entry name" value="Glycos_transf_4"/>
    <property type="match status" value="1"/>
</dbReference>
<feature type="transmembrane region" description="Helical" evidence="7">
    <location>
        <begin position="138"/>
        <end position="156"/>
    </location>
</feature>
<keyword evidence="6 7" id="KW-0472">Membrane</keyword>
<comment type="caution">
    <text evidence="8">The sequence shown here is derived from an EMBL/GenBank/DDBJ whole genome shotgun (WGS) entry which is preliminary data.</text>
</comment>
<evidence type="ECO:0000256" key="4">
    <source>
        <dbReference type="ARBA" id="ARBA00022692"/>
    </source>
</evidence>
<evidence type="ECO:0000256" key="2">
    <source>
        <dbReference type="ARBA" id="ARBA00022475"/>
    </source>
</evidence>
<dbReference type="RefSeq" id="WP_330109144.1">
    <property type="nucleotide sequence ID" value="NZ_JAZDQT010000003.1"/>
</dbReference>
<keyword evidence="9" id="KW-1185">Reference proteome</keyword>
<evidence type="ECO:0000256" key="7">
    <source>
        <dbReference type="SAM" id="Phobius"/>
    </source>
</evidence>
<dbReference type="PANTHER" id="PTHR22926">
    <property type="entry name" value="PHOSPHO-N-ACETYLMURAMOYL-PENTAPEPTIDE-TRANSFERASE"/>
    <property type="match status" value="1"/>
</dbReference>
<feature type="transmembrane region" description="Helical" evidence="7">
    <location>
        <begin position="44"/>
        <end position="61"/>
    </location>
</feature>
<keyword evidence="5 7" id="KW-1133">Transmembrane helix</keyword>
<dbReference type="Proteomes" id="UP001336835">
    <property type="component" value="Unassembled WGS sequence"/>
</dbReference>
<gene>
    <name evidence="8" type="ORF">VRU48_17140</name>
</gene>
<feature type="transmembrane region" description="Helical" evidence="7">
    <location>
        <begin position="191"/>
        <end position="212"/>
    </location>
</feature>
<evidence type="ECO:0000313" key="8">
    <source>
        <dbReference type="EMBL" id="MEE1946854.1"/>
    </source>
</evidence>
<feature type="transmembrane region" description="Helical" evidence="7">
    <location>
        <begin position="114"/>
        <end position="131"/>
    </location>
</feature>
<accession>A0ABU7ICF1</accession>